<proteinExistence type="predicted"/>
<evidence type="ECO:0000313" key="3">
    <source>
        <dbReference type="Proteomes" id="UP000823775"/>
    </source>
</evidence>
<feature type="transmembrane region" description="Helical" evidence="1">
    <location>
        <begin position="6"/>
        <end position="27"/>
    </location>
</feature>
<dbReference type="Proteomes" id="UP000823775">
    <property type="component" value="Unassembled WGS sequence"/>
</dbReference>
<organism evidence="2 3">
    <name type="scientific">Datura stramonium</name>
    <name type="common">Jimsonweed</name>
    <name type="synonym">Common thornapple</name>
    <dbReference type="NCBI Taxonomy" id="4076"/>
    <lineage>
        <taxon>Eukaryota</taxon>
        <taxon>Viridiplantae</taxon>
        <taxon>Streptophyta</taxon>
        <taxon>Embryophyta</taxon>
        <taxon>Tracheophyta</taxon>
        <taxon>Spermatophyta</taxon>
        <taxon>Magnoliopsida</taxon>
        <taxon>eudicotyledons</taxon>
        <taxon>Gunneridae</taxon>
        <taxon>Pentapetalae</taxon>
        <taxon>asterids</taxon>
        <taxon>lamiids</taxon>
        <taxon>Solanales</taxon>
        <taxon>Solanaceae</taxon>
        <taxon>Solanoideae</taxon>
        <taxon>Datureae</taxon>
        <taxon>Datura</taxon>
    </lineage>
</organism>
<comment type="caution">
    <text evidence="2">The sequence shown here is derived from an EMBL/GenBank/DDBJ whole genome shotgun (WGS) entry which is preliminary data.</text>
</comment>
<dbReference type="EMBL" id="JACEIK010005274">
    <property type="protein sequence ID" value="MCE0481138.1"/>
    <property type="molecule type" value="Genomic_DNA"/>
</dbReference>
<evidence type="ECO:0000313" key="2">
    <source>
        <dbReference type="EMBL" id="MCE0481138.1"/>
    </source>
</evidence>
<keyword evidence="1" id="KW-1133">Transmembrane helix</keyword>
<accession>A0ABS8VNZ8</accession>
<sequence>MEGGRTAATSEVLASLEMVIFSVFFWLSRRRREGCWQGSVCSGCSPNAERSVRQVLWCLVVFIEEMEGVYVRVVSVSWGGVDGDSRETRDLKKRIGKGGLLR</sequence>
<evidence type="ECO:0000256" key="1">
    <source>
        <dbReference type="SAM" id="Phobius"/>
    </source>
</evidence>
<keyword evidence="1" id="KW-0472">Membrane</keyword>
<gene>
    <name evidence="2" type="ORF">HAX54_038603</name>
</gene>
<reference evidence="2 3" key="1">
    <citation type="journal article" date="2021" name="BMC Genomics">
        <title>Datura genome reveals duplications of psychoactive alkaloid biosynthetic genes and high mutation rate following tissue culture.</title>
        <authorList>
            <person name="Rajewski A."/>
            <person name="Carter-House D."/>
            <person name="Stajich J."/>
            <person name="Litt A."/>
        </authorList>
    </citation>
    <scope>NUCLEOTIDE SEQUENCE [LARGE SCALE GENOMIC DNA]</scope>
    <source>
        <strain evidence="2">AR-01</strain>
    </source>
</reference>
<keyword evidence="3" id="KW-1185">Reference proteome</keyword>
<keyword evidence="1" id="KW-0812">Transmembrane</keyword>
<protein>
    <submittedName>
        <fullName evidence="2">Uncharacterized protein</fullName>
    </submittedName>
</protein>
<name>A0ABS8VNZ8_DATST</name>